<evidence type="ECO:0000313" key="1">
    <source>
        <dbReference type="EMBL" id="KAK9135221.1"/>
    </source>
</evidence>
<accession>A0AAP0PC19</accession>
<organism evidence="1 2">
    <name type="scientific">Stephania yunnanensis</name>
    <dbReference type="NCBI Taxonomy" id="152371"/>
    <lineage>
        <taxon>Eukaryota</taxon>
        <taxon>Viridiplantae</taxon>
        <taxon>Streptophyta</taxon>
        <taxon>Embryophyta</taxon>
        <taxon>Tracheophyta</taxon>
        <taxon>Spermatophyta</taxon>
        <taxon>Magnoliopsida</taxon>
        <taxon>Ranunculales</taxon>
        <taxon>Menispermaceae</taxon>
        <taxon>Menispermoideae</taxon>
        <taxon>Cissampelideae</taxon>
        <taxon>Stephania</taxon>
    </lineage>
</organism>
<name>A0AAP0PC19_9MAGN</name>
<gene>
    <name evidence="1" type="ORF">Syun_014551</name>
</gene>
<evidence type="ECO:0000313" key="2">
    <source>
        <dbReference type="Proteomes" id="UP001420932"/>
    </source>
</evidence>
<keyword evidence="2" id="KW-1185">Reference proteome</keyword>
<sequence>MDNECTCEHGGLLKPDVVEGLQVSEVGLVGVMEALGAVAYRGESSLGYSILATESIPFNSLSCRLFKLLDLHIAGGLVCF</sequence>
<dbReference type="AlphaFoldDB" id="A0AAP0PC19"/>
<dbReference type="EMBL" id="JBBNAF010000006">
    <property type="protein sequence ID" value="KAK9135221.1"/>
    <property type="molecule type" value="Genomic_DNA"/>
</dbReference>
<reference evidence="1 2" key="1">
    <citation type="submission" date="2024-01" db="EMBL/GenBank/DDBJ databases">
        <title>Genome assemblies of Stephania.</title>
        <authorList>
            <person name="Yang L."/>
        </authorList>
    </citation>
    <scope>NUCLEOTIDE SEQUENCE [LARGE SCALE GENOMIC DNA]</scope>
    <source>
        <strain evidence="1">YNDBR</strain>
        <tissue evidence="1">Leaf</tissue>
    </source>
</reference>
<dbReference type="Proteomes" id="UP001420932">
    <property type="component" value="Unassembled WGS sequence"/>
</dbReference>
<proteinExistence type="predicted"/>
<protein>
    <submittedName>
        <fullName evidence="1">Uncharacterized protein</fullName>
    </submittedName>
</protein>
<comment type="caution">
    <text evidence="1">The sequence shown here is derived from an EMBL/GenBank/DDBJ whole genome shotgun (WGS) entry which is preliminary data.</text>
</comment>